<dbReference type="SUPFAM" id="SSF52540">
    <property type="entry name" value="P-loop containing nucleoside triphosphate hydrolases"/>
    <property type="match status" value="1"/>
</dbReference>
<dbReference type="AlphaFoldDB" id="A0AAE3I086"/>
<evidence type="ECO:0000313" key="3">
    <source>
        <dbReference type="Proteomes" id="UP000051497"/>
    </source>
</evidence>
<protein>
    <submittedName>
        <fullName evidence="2">Type IV secretion system protein TraC</fullName>
    </submittedName>
</protein>
<dbReference type="InterPro" id="IPR025955">
    <property type="entry name" value="TraC/Conjuga_ATPase"/>
</dbReference>
<reference evidence="2" key="1">
    <citation type="journal article" date="2016" name="Genome Announc.">
        <title>Draft Genome Sequences of Two Novel Amoeba-Resistant Intranuclear Bacteria, 'Candidatus Berkiella cookevillensis' and 'Candidatus Berkiella aquae'.</title>
        <authorList>
            <person name="Mehari Y.T."/>
            <person name="Arivett B.A."/>
            <person name="Farone A.L."/>
            <person name="Gunderson J.H."/>
            <person name="Farone M.B."/>
        </authorList>
    </citation>
    <scope>NUCLEOTIDE SEQUENCE</scope>
    <source>
        <strain evidence="2">HT99</strain>
    </source>
</reference>
<dbReference type="CDD" id="cd01127">
    <property type="entry name" value="TrwB_TraG_TraD_VirD4"/>
    <property type="match status" value="1"/>
</dbReference>
<dbReference type="EMBL" id="LKAJ02000003">
    <property type="protein sequence ID" value="MCS5712869.1"/>
    <property type="molecule type" value="Genomic_DNA"/>
</dbReference>
<sequence length="823" mass="94110">MTMLDQAKSWIKKAFETGGAVKVSPTFRELQNYLSQHSLGEILPYRLYDEHEQLYFNDGTQGFVFEAAPLVGATEQTINLLTNIINHLLPEGSSIQFLLYASPKIAGYLNSWSSYRAERGERFAQLAQERVKFLSKGARGSLFKASDCPVRNFRLIISITLDEKKTILEVNQLKDSIKRSFKSLNLHTENLQPEYLIQLVGELFCPDLSAESRKLAWRKNDYINQQCAFHDTSLQVTPQGMIVNEGETEIRVYSVAKFPDSWPQWAMQSLIGDLFLETQRNRCPFFLSLSVHIPYQAYESSQAAMKSMRINRIMNSPAVKYVPEIAQIAQERRYIIDMLNKNGRLVKLSFQIGLISEPEQVVKDESVLESLFISQGWHLYRHRYVHVPMLYACLPMTQDKALFNTLQRFGVVHTQPAHVVANVAPLQGELKGMTVPRLMLTGRRGQLFWFDPFSNDSGNYNVCVTGKSGSGKSVFMQELAASIVGSGGRLWVIDVGRSYEKTCKLLGGEFVEFSIDKEICLNPFTHIQELDEDQLSLLKPIVEQMVAPHDPISDIDRVLLEEAIQQTWAQFRNHNSITELSKWLHNHSDLRANDLGKRLYPYTEKGMYGRYFNGKANISFENPFLVMELEELKNKGDMQSIVLMLIIFQITNTIYAGNRETKNACIIDEAWQLLNGEKIKVFIEKMARTARKYNASIITGTQSIQDYFENSAAQAVYNNSDYTIIMMQKEGVIEKLVKEEKLSLEPHMERLIKSLRMSEGEYADIFIRAPNWYTVAQLILDDFTLALYSTKGDEFSAVQQLQKQGYSLIDAVRTVAKEKFHGR</sequence>
<keyword evidence="3" id="KW-1185">Reference proteome</keyword>
<dbReference type="PANTHER" id="PTHR38467:SF1">
    <property type="entry name" value="CONJUGATIVE TRANSFER: ASSEMBLY"/>
    <property type="match status" value="1"/>
</dbReference>
<dbReference type="Gene3D" id="3.40.50.300">
    <property type="entry name" value="P-loop containing nucleotide triphosphate hydrolases"/>
    <property type="match status" value="1"/>
</dbReference>
<dbReference type="Proteomes" id="UP000051497">
    <property type="component" value="Unassembled WGS sequence"/>
</dbReference>
<organism evidence="2 3">
    <name type="scientific">Candidatus Berkiella aquae</name>
    <dbReference type="NCBI Taxonomy" id="295108"/>
    <lineage>
        <taxon>Bacteria</taxon>
        <taxon>Pseudomonadati</taxon>
        <taxon>Pseudomonadota</taxon>
        <taxon>Gammaproteobacteria</taxon>
        <taxon>Candidatus Berkiellales</taxon>
        <taxon>Candidatus Berkiellaceae</taxon>
        <taxon>Candidatus Berkiella</taxon>
    </lineage>
</organism>
<dbReference type="InterPro" id="IPR014117">
    <property type="entry name" value="TraC-F-type"/>
</dbReference>
<dbReference type="InterPro" id="IPR053155">
    <property type="entry name" value="F-pilin_assembly_TraC"/>
</dbReference>
<comment type="caution">
    <text evidence="2">The sequence shown here is derived from an EMBL/GenBank/DDBJ whole genome shotgun (WGS) entry which is preliminary data.</text>
</comment>
<dbReference type="PANTHER" id="PTHR38467">
    <property type="match status" value="1"/>
</dbReference>
<dbReference type="Pfam" id="PF19044">
    <property type="entry name" value="P-loop_TraG"/>
    <property type="match status" value="1"/>
</dbReference>
<dbReference type="InterPro" id="IPR027417">
    <property type="entry name" value="P-loop_NTPase"/>
</dbReference>
<dbReference type="InterPro" id="IPR043964">
    <property type="entry name" value="P-loop_TraG"/>
</dbReference>
<reference evidence="2" key="2">
    <citation type="submission" date="2021-06" db="EMBL/GenBank/DDBJ databases">
        <title>Genomic Description and Analysis of Intracellular Bacteria, Candidatus Berkiella cookevillensis and Candidatus Berkiella aquae.</title>
        <authorList>
            <person name="Kidane D.T."/>
            <person name="Mehari Y.T."/>
            <person name="Rice F.C."/>
            <person name="Arivett B.A."/>
            <person name="Farone A.L."/>
            <person name="Berk S.G."/>
            <person name="Farone M.B."/>
        </authorList>
    </citation>
    <scope>NUCLEOTIDE SEQUENCE</scope>
    <source>
        <strain evidence="2">HT99</strain>
    </source>
</reference>
<dbReference type="RefSeq" id="WP_075067792.1">
    <property type="nucleotide sequence ID" value="NZ_LKAJ02000003.1"/>
</dbReference>
<dbReference type="Gene3D" id="1.10.8.730">
    <property type="match status" value="1"/>
</dbReference>
<dbReference type="NCBIfam" id="TIGR02746">
    <property type="entry name" value="TraC-F-type"/>
    <property type="match status" value="1"/>
</dbReference>
<gene>
    <name evidence="2" type="primary">traC</name>
    <name evidence="2" type="ORF">HT99x_015625</name>
</gene>
<feature type="domain" description="TraG P-loop" evidence="1">
    <location>
        <begin position="458"/>
        <end position="818"/>
    </location>
</feature>
<evidence type="ECO:0000259" key="1">
    <source>
        <dbReference type="Pfam" id="PF19044"/>
    </source>
</evidence>
<accession>A0AAE3I086</accession>
<evidence type="ECO:0000313" key="2">
    <source>
        <dbReference type="EMBL" id="MCS5712869.1"/>
    </source>
</evidence>
<proteinExistence type="predicted"/>
<name>A0AAE3I086_9GAMM</name>
<dbReference type="Pfam" id="PF11130">
    <property type="entry name" value="TraC_F_IV"/>
    <property type="match status" value="1"/>
</dbReference>